<accession>A0A395HJX7</accession>
<evidence type="ECO:0000313" key="1">
    <source>
        <dbReference type="EMBL" id="RAL08242.1"/>
    </source>
</evidence>
<sequence length="340" mass="37375">MSVSNIRADTCIIGGGGAGAYAALRLHQHNKTVVVVEQSSHLGGHAQIYQGPASNNLPIDYGLGFEGLPDPVPEELVAPFGSTMRKYRLEAAVDDLGRSGGTSIRARVATERQIAELYRAMAARSARTLLLFNSRVVRAMERDPDDGRVVLDVVTSTTNTTTPTTLGKDFRRTNSRQRIRAKTVLIAVLPLPENLEPFLDPNGTEQALFAQFKYACLYSGVLQIEGLPPNVGYENRGVDDPFLLPHLPGILVMRPTRAPNVYTVMYGSPRRLSEEAVKREIREGLRSIHRKIGGNVSELEFLVLADHSPYGMRVSEKAIAGGFYQQLAALQGRRRLYYTG</sequence>
<dbReference type="GeneID" id="37201592"/>
<dbReference type="RefSeq" id="XP_025547396.1">
    <property type="nucleotide sequence ID" value="XM_025697303.1"/>
</dbReference>
<reference evidence="1 2" key="1">
    <citation type="submission" date="2018-02" db="EMBL/GenBank/DDBJ databases">
        <title>The genomes of Aspergillus section Nigri reveals drivers in fungal speciation.</title>
        <authorList>
            <consortium name="DOE Joint Genome Institute"/>
            <person name="Vesth T.C."/>
            <person name="Nybo J."/>
            <person name="Theobald S."/>
            <person name="Brandl J."/>
            <person name="Frisvad J.C."/>
            <person name="Nielsen K.F."/>
            <person name="Lyhne E.K."/>
            <person name="Kogle M.E."/>
            <person name="Kuo A."/>
            <person name="Riley R."/>
            <person name="Clum A."/>
            <person name="Nolan M."/>
            <person name="Lipzen A."/>
            <person name="Salamov A."/>
            <person name="Henrissat B."/>
            <person name="Wiebenga A."/>
            <person name="De vries R.P."/>
            <person name="Grigoriev I.V."/>
            <person name="Mortensen U.H."/>
            <person name="Andersen M.R."/>
            <person name="Baker S.E."/>
        </authorList>
    </citation>
    <scope>NUCLEOTIDE SEQUENCE [LARGE SCALE GENOMIC DNA]</scope>
    <source>
        <strain evidence="1 2">CBS 101889</strain>
    </source>
</reference>
<name>A0A395HJX7_ASPHC</name>
<evidence type="ECO:0008006" key="3">
    <source>
        <dbReference type="Google" id="ProtNLM"/>
    </source>
</evidence>
<dbReference type="Pfam" id="PF13450">
    <property type="entry name" value="NAD_binding_8"/>
    <property type="match status" value="1"/>
</dbReference>
<evidence type="ECO:0000313" key="2">
    <source>
        <dbReference type="Proteomes" id="UP000248961"/>
    </source>
</evidence>
<organism evidence="1 2">
    <name type="scientific">Aspergillus homomorphus (strain CBS 101889)</name>
    <dbReference type="NCBI Taxonomy" id="1450537"/>
    <lineage>
        <taxon>Eukaryota</taxon>
        <taxon>Fungi</taxon>
        <taxon>Dikarya</taxon>
        <taxon>Ascomycota</taxon>
        <taxon>Pezizomycotina</taxon>
        <taxon>Eurotiomycetes</taxon>
        <taxon>Eurotiomycetidae</taxon>
        <taxon>Eurotiales</taxon>
        <taxon>Aspergillaceae</taxon>
        <taxon>Aspergillus</taxon>
        <taxon>Aspergillus subgen. Circumdati</taxon>
    </lineage>
</organism>
<dbReference type="Gene3D" id="3.50.50.60">
    <property type="entry name" value="FAD/NAD(P)-binding domain"/>
    <property type="match status" value="1"/>
</dbReference>
<dbReference type="OrthoDB" id="68575at2759"/>
<dbReference type="InterPro" id="IPR036188">
    <property type="entry name" value="FAD/NAD-bd_sf"/>
</dbReference>
<keyword evidence="2" id="KW-1185">Reference proteome</keyword>
<protein>
    <recommendedName>
        <fullName evidence="3">FAD/NAD(P)-binding domain-containing protein</fullName>
    </recommendedName>
</protein>
<dbReference type="VEuPathDB" id="FungiDB:BO97DRAFT_428546"/>
<dbReference type="AlphaFoldDB" id="A0A395HJX7"/>
<dbReference type="Proteomes" id="UP000248961">
    <property type="component" value="Unassembled WGS sequence"/>
</dbReference>
<proteinExistence type="predicted"/>
<dbReference type="EMBL" id="KZ824317">
    <property type="protein sequence ID" value="RAL08242.1"/>
    <property type="molecule type" value="Genomic_DNA"/>
</dbReference>
<dbReference type="SUPFAM" id="SSF51905">
    <property type="entry name" value="FAD/NAD(P)-binding domain"/>
    <property type="match status" value="1"/>
</dbReference>
<gene>
    <name evidence="1" type="ORF">BO97DRAFT_428546</name>
</gene>